<accession>A0ABS4ZT84</accession>
<gene>
    <name evidence="1" type="ORF">JOF57_002640</name>
</gene>
<comment type="caution">
    <text evidence="1">The sequence shown here is derived from an EMBL/GenBank/DDBJ whole genome shotgun (WGS) entry which is preliminary data.</text>
</comment>
<dbReference type="Proteomes" id="UP000694460">
    <property type="component" value="Unassembled WGS sequence"/>
</dbReference>
<proteinExistence type="predicted"/>
<protein>
    <submittedName>
        <fullName evidence="1">Uncharacterized protein</fullName>
    </submittedName>
</protein>
<sequence>MVEAFRPSDIPHYFLFYEMTEANGRHMLDQLDRRVDAGSAETVCFGGNEIVVTVDFEDGVVTLDFIGAELSWGDAVLTQSIGEFRALLQRCIDHYASNGP</sequence>
<name>A0ABS4ZT84_9MYCO</name>
<dbReference type="RefSeq" id="WP_209917019.1">
    <property type="nucleotide sequence ID" value="NZ_JAGIOP010000002.1"/>
</dbReference>
<evidence type="ECO:0000313" key="2">
    <source>
        <dbReference type="Proteomes" id="UP000694460"/>
    </source>
</evidence>
<reference evidence="1 2" key="1">
    <citation type="submission" date="2021-03" db="EMBL/GenBank/DDBJ databases">
        <title>Sequencing the genomes of 1000 actinobacteria strains.</title>
        <authorList>
            <person name="Klenk H.-P."/>
        </authorList>
    </citation>
    <scope>NUCLEOTIDE SEQUENCE [LARGE SCALE GENOMIC DNA]</scope>
    <source>
        <strain evidence="1 2">DSM 46713</strain>
    </source>
</reference>
<keyword evidence="2" id="KW-1185">Reference proteome</keyword>
<organism evidence="1 2">
    <name type="scientific">Mycolicibacterium lutetiense</name>
    <dbReference type="NCBI Taxonomy" id="1641992"/>
    <lineage>
        <taxon>Bacteria</taxon>
        <taxon>Bacillati</taxon>
        <taxon>Actinomycetota</taxon>
        <taxon>Actinomycetes</taxon>
        <taxon>Mycobacteriales</taxon>
        <taxon>Mycobacteriaceae</taxon>
        <taxon>Mycolicibacterium</taxon>
    </lineage>
</organism>
<evidence type="ECO:0000313" key="1">
    <source>
        <dbReference type="EMBL" id="MBP2452727.1"/>
    </source>
</evidence>
<dbReference type="EMBL" id="JAGIOP010000002">
    <property type="protein sequence ID" value="MBP2452727.1"/>
    <property type="molecule type" value="Genomic_DNA"/>
</dbReference>